<evidence type="ECO:0000256" key="2">
    <source>
        <dbReference type="ARBA" id="ARBA00022676"/>
    </source>
</evidence>
<feature type="domain" description="Macro" evidence="7">
    <location>
        <begin position="1"/>
        <end position="85"/>
    </location>
</feature>
<keyword evidence="5" id="KW-0539">Nucleus</keyword>
<keyword evidence="6" id="KW-0732">Signal</keyword>
<evidence type="ECO:0000256" key="1">
    <source>
        <dbReference type="ARBA" id="ARBA00004123"/>
    </source>
</evidence>
<accession>A0ABQ9FK85</accession>
<feature type="signal peptide" evidence="6">
    <location>
        <begin position="1"/>
        <end position="16"/>
    </location>
</feature>
<evidence type="ECO:0000313" key="9">
    <source>
        <dbReference type="Proteomes" id="UP001217089"/>
    </source>
</evidence>
<proteinExistence type="predicted"/>
<dbReference type="InterPro" id="IPR052056">
    <property type="entry name" value="Mono-ARTD/PARP"/>
</dbReference>
<keyword evidence="2" id="KW-0328">Glycosyltransferase</keyword>
<evidence type="ECO:0000256" key="6">
    <source>
        <dbReference type="SAM" id="SignalP"/>
    </source>
</evidence>
<organism evidence="8 9">
    <name type="scientific">Tegillarca granosa</name>
    <name type="common">Malaysian cockle</name>
    <name type="synonym">Anadara granosa</name>
    <dbReference type="NCBI Taxonomy" id="220873"/>
    <lineage>
        <taxon>Eukaryota</taxon>
        <taxon>Metazoa</taxon>
        <taxon>Spiralia</taxon>
        <taxon>Lophotrochozoa</taxon>
        <taxon>Mollusca</taxon>
        <taxon>Bivalvia</taxon>
        <taxon>Autobranchia</taxon>
        <taxon>Pteriomorphia</taxon>
        <taxon>Arcoida</taxon>
        <taxon>Arcoidea</taxon>
        <taxon>Arcidae</taxon>
        <taxon>Tegillarca</taxon>
    </lineage>
</organism>
<evidence type="ECO:0000256" key="4">
    <source>
        <dbReference type="ARBA" id="ARBA00023027"/>
    </source>
</evidence>
<evidence type="ECO:0000256" key="5">
    <source>
        <dbReference type="ARBA" id="ARBA00023242"/>
    </source>
</evidence>
<gene>
    <name evidence="8" type="ORF">KUTeg_005594</name>
</gene>
<evidence type="ECO:0000259" key="7">
    <source>
        <dbReference type="PROSITE" id="PS51154"/>
    </source>
</evidence>
<comment type="subcellular location">
    <subcellularLocation>
        <location evidence="1">Nucleus</location>
    </subcellularLocation>
</comment>
<keyword evidence="4" id="KW-0520">NAD</keyword>
<keyword evidence="3" id="KW-0808">Transferase</keyword>
<name>A0ABQ9FK85_TEGGR</name>
<comment type="caution">
    <text evidence="8">The sequence shown here is derived from an EMBL/GenBank/DDBJ whole genome shotgun (WGS) entry which is preliminary data.</text>
</comment>
<dbReference type="PANTHER" id="PTHR14453">
    <property type="entry name" value="PARP/ZINC FINGER CCCH TYPE DOMAIN CONTAINING PROTEIN"/>
    <property type="match status" value="1"/>
</dbReference>
<dbReference type="InterPro" id="IPR043472">
    <property type="entry name" value="Macro_dom-like"/>
</dbReference>
<reference evidence="8 9" key="1">
    <citation type="submission" date="2022-12" db="EMBL/GenBank/DDBJ databases">
        <title>Chromosome-level genome of Tegillarca granosa.</title>
        <authorList>
            <person name="Kim J."/>
        </authorList>
    </citation>
    <scope>NUCLEOTIDE SEQUENCE [LARGE SCALE GENOMIC DNA]</scope>
    <source>
        <strain evidence="8">Teg-2019</strain>
        <tissue evidence="8">Adductor muscle</tissue>
    </source>
</reference>
<dbReference type="Proteomes" id="UP001217089">
    <property type="component" value="Unassembled WGS sequence"/>
</dbReference>
<dbReference type="EMBL" id="JARBDR010000246">
    <property type="protein sequence ID" value="KAJ8317690.1"/>
    <property type="molecule type" value="Genomic_DNA"/>
</dbReference>
<dbReference type="InterPro" id="IPR002589">
    <property type="entry name" value="Macro_dom"/>
</dbReference>
<keyword evidence="9" id="KW-1185">Reference proteome</keyword>
<evidence type="ECO:0000256" key="3">
    <source>
        <dbReference type="ARBA" id="ARBA00022679"/>
    </source>
</evidence>
<dbReference type="PROSITE" id="PS51154">
    <property type="entry name" value="MACRO"/>
    <property type="match status" value="1"/>
</dbReference>
<dbReference type="PANTHER" id="PTHR14453:SF102">
    <property type="entry name" value="PROTEIN MONO-ADP-RIBOSYLTRANSFERASE PARP14-LIKE"/>
    <property type="match status" value="1"/>
</dbReference>
<evidence type="ECO:0000313" key="8">
    <source>
        <dbReference type="EMBL" id="KAJ8317690.1"/>
    </source>
</evidence>
<dbReference type="SUPFAM" id="SSF52949">
    <property type="entry name" value="Macro domain-like"/>
    <property type="match status" value="1"/>
</dbReference>
<protein>
    <recommendedName>
        <fullName evidence="7">Macro domain-containing protein</fullName>
    </recommendedName>
</protein>
<feature type="chain" id="PRO_5046025779" description="Macro domain-containing protein" evidence="6">
    <location>
        <begin position="17"/>
        <end position="135"/>
    </location>
</feature>
<dbReference type="Gene3D" id="3.40.220.10">
    <property type="entry name" value="Leucine Aminopeptidase, subunit E, domain 1"/>
    <property type="match status" value="1"/>
</dbReference>
<sequence>MLQVLFDFIMTCLSTASDNGYQSIAFPAVGTGDFNKYPHHIVASIIFKAVAAFERQNVGSLTEVFCVVLNQDVKSAQIFRIQNKTLYQQYEAKKDQIINKTQVTRMNRGHYGMEQQLTSYCSSAPHIKTYVHIFC</sequence>